<dbReference type="AlphaFoldDB" id="A0A4R7J9B5"/>
<dbReference type="Pfam" id="PF08044">
    <property type="entry name" value="DUF1707"/>
    <property type="match status" value="1"/>
</dbReference>
<feature type="domain" description="DUF1707" evidence="2">
    <location>
        <begin position="56"/>
        <end position="108"/>
    </location>
</feature>
<organism evidence="3 4">
    <name type="scientific">Naumannella halotolerans</name>
    <dbReference type="NCBI Taxonomy" id="993414"/>
    <lineage>
        <taxon>Bacteria</taxon>
        <taxon>Bacillati</taxon>
        <taxon>Actinomycetota</taxon>
        <taxon>Actinomycetes</taxon>
        <taxon>Propionibacteriales</taxon>
        <taxon>Propionibacteriaceae</taxon>
        <taxon>Naumannella</taxon>
    </lineage>
</organism>
<dbReference type="OrthoDB" id="3534574at2"/>
<proteinExistence type="predicted"/>
<accession>A0A4R7J9B5</accession>
<protein>
    <submittedName>
        <fullName evidence="3">Uncharacterized protein DUF1707</fullName>
    </submittedName>
</protein>
<dbReference type="RefSeq" id="WP_133754363.1">
    <property type="nucleotide sequence ID" value="NZ_CP171129.1"/>
</dbReference>
<name>A0A4R7J9B5_9ACTN</name>
<reference evidence="3 4" key="1">
    <citation type="submission" date="2019-03" db="EMBL/GenBank/DDBJ databases">
        <title>Genomic Encyclopedia of Archaeal and Bacterial Type Strains, Phase II (KMG-II): from individual species to whole genera.</title>
        <authorList>
            <person name="Goeker M."/>
        </authorList>
    </citation>
    <scope>NUCLEOTIDE SEQUENCE [LARGE SCALE GENOMIC DNA]</scope>
    <source>
        <strain evidence="3 4">DSM 24323</strain>
    </source>
</reference>
<keyword evidence="4" id="KW-1185">Reference proteome</keyword>
<feature type="transmembrane region" description="Helical" evidence="1">
    <location>
        <begin position="129"/>
        <end position="152"/>
    </location>
</feature>
<dbReference type="EMBL" id="SOAW01000001">
    <property type="protein sequence ID" value="TDT33925.1"/>
    <property type="molecule type" value="Genomic_DNA"/>
</dbReference>
<keyword evidence="1" id="KW-0812">Transmembrane</keyword>
<dbReference type="InterPro" id="IPR012551">
    <property type="entry name" value="DUF1707_SHOCT-like"/>
</dbReference>
<comment type="caution">
    <text evidence="3">The sequence shown here is derived from an EMBL/GenBank/DDBJ whole genome shotgun (WGS) entry which is preliminary data.</text>
</comment>
<feature type="transmembrane region" description="Helical" evidence="1">
    <location>
        <begin position="158"/>
        <end position="179"/>
    </location>
</feature>
<evidence type="ECO:0000313" key="4">
    <source>
        <dbReference type="Proteomes" id="UP000295371"/>
    </source>
</evidence>
<dbReference type="Proteomes" id="UP000295371">
    <property type="component" value="Unassembled WGS sequence"/>
</dbReference>
<evidence type="ECO:0000313" key="3">
    <source>
        <dbReference type="EMBL" id="TDT33925.1"/>
    </source>
</evidence>
<keyword evidence="1" id="KW-0472">Membrane</keyword>
<evidence type="ECO:0000256" key="1">
    <source>
        <dbReference type="SAM" id="Phobius"/>
    </source>
</evidence>
<keyword evidence="1" id="KW-1133">Transmembrane helix</keyword>
<sequence>MALTEPTRVHRTAVNAPQPPTAATVRLPMAPLAQPPQVWWPRIQPTIPGARSVRPVRIGDTERSAACDLLTLHFSEGRLAEDEFEQRLEAAVAARYSSELRQLFDDLPRQGSRRAAPQAAAAPSAPAKIAAVLLAVTTAMICLLMVAGIGAYEGGLGVAAMFGGVLAATGGAAIGWLYAHRGTSRHRP</sequence>
<gene>
    <name evidence="3" type="ORF">CLV29_1561</name>
</gene>
<evidence type="ECO:0000259" key="2">
    <source>
        <dbReference type="Pfam" id="PF08044"/>
    </source>
</evidence>